<dbReference type="InterPro" id="IPR036188">
    <property type="entry name" value="FAD/NAD-bd_sf"/>
</dbReference>
<evidence type="ECO:0000313" key="3">
    <source>
        <dbReference type="Proteomes" id="UP000775872"/>
    </source>
</evidence>
<dbReference type="PANTHER" id="PTHR13847">
    <property type="entry name" value="SARCOSINE DEHYDROGENASE-RELATED"/>
    <property type="match status" value="1"/>
</dbReference>
<dbReference type="AlphaFoldDB" id="A0A9P0EMY1"/>
<evidence type="ECO:0000259" key="1">
    <source>
        <dbReference type="Pfam" id="PF01266"/>
    </source>
</evidence>
<dbReference type="Pfam" id="PF01266">
    <property type="entry name" value="DAO"/>
    <property type="match status" value="1"/>
</dbReference>
<reference evidence="3" key="1">
    <citation type="submission" date="2019-06" db="EMBL/GenBank/DDBJ databases">
        <authorList>
            <person name="Broberg M."/>
        </authorList>
    </citation>
    <scope>NUCLEOTIDE SEQUENCE [LARGE SCALE GENOMIC DNA]</scope>
</reference>
<evidence type="ECO:0000313" key="2">
    <source>
        <dbReference type="EMBL" id="CAH0055462.1"/>
    </source>
</evidence>
<dbReference type="EMBL" id="CABFOC020000057">
    <property type="protein sequence ID" value="CAH0055462.1"/>
    <property type="molecule type" value="Genomic_DNA"/>
</dbReference>
<gene>
    <name evidence="2" type="ORF">CSOL1703_00017565</name>
</gene>
<dbReference type="Gene3D" id="3.30.9.10">
    <property type="entry name" value="D-Amino Acid Oxidase, subunit A, domain 2"/>
    <property type="match status" value="1"/>
</dbReference>
<dbReference type="OrthoDB" id="429143at2759"/>
<accession>A0A9P0EMY1</accession>
<dbReference type="GO" id="GO:0005737">
    <property type="term" value="C:cytoplasm"/>
    <property type="evidence" value="ECO:0007669"/>
    <property type="project" value="TreeGrafter"/>
</dbReference>
<comment type="caution">
    <text evidence="2">The sequence shown here is derived from an EMBL/GenBank/DDBJ whole genome shotgun (WGS) entry which is preliminary data.</text>
</comment>
<feature type="domain" description="FAD dependent oxidoreductase" evidence="1">
    <location>
        <begin position="48"/>
        <end position="445"/>
    </location>
</feature>
<dbReference type="Proteomes" id="UP000775872">
    <property type="component" value="Unassembled WGS sequence"/>
</dbReference>
<reference evidence="2 3" key="2">
    <citation type="submission" date="2021-10" db="EMBL/GenBank/DDBJ databases">
        <authorList>
            <person name="Piombo E."/>
        </authorList>
    </citation>
    <scope>NUCLEOTIDE SEQUENCE [LARGE SCALE GENOMIC DNA]</scope>
</reference>
<dbReference type="Gene3D" id="3.50.50.60">
    <property type="entry name" value="FAD/NAD(P)-binding domain"/>
    <property type="match status" value="1"/>
</dbReference>
<dbReference type="SUPFAM" id="SSF51905">
    <property type="entry name" value="FAD/NAD(P)-binding domain"/>
    <property type="match status" value="1"/>
</dbReference>
<protein>
    <recommendedName>
        <fullName evidence="1">FAD dependent oxidoreductase domain-containing protein</fullName>
    </recommendedName>
</protein>
<keyword evidence="3" id="KW-1185">Reference proteome</keyword>
<dbReference type="PANTHER" id="PTHR13847:SF213">
    <property type="entry name" value="DEPENDENT OXIDOREDUCTASE, PUTATIVE-RELATED"/>
    <property type="match status" value="1"/>
</dbReference>
<name>A0A9P0EMY1_9HYPO</name>
<organism evidence="2 3">
    <name type="scientific">Clonostachys solani</name>
    <dbReference type="NCBI Taxonomy" id="160281"/>
    <lineage>
        <taxon>Eukaryota</taxon>
        <taxon>Fungi</taxon>
        <taxon>Dikarya</taxon>
        <taxon>Ascomycota</taxon>
        <taxon>Pezizomycotina</taxon>
        <taxon>Sordariomycetes</taxon>
        <taxon>Hypocreomycetidae</taxon>
        <taxon>Hypocreales</taxon>
        <taxon>Bionectriaceae</taxon>
        <taxon>Clonostachys</taxon>
    </lineage>
</organism>
<dbReference type="InterPro" id="IPR006076">
    <property type="entry name" value="FAD-dep_OxRdtase"/>
</dbReference>
<sequence length="496" mass="53100">MGGVYECVKEAIVCPPGLPKANPTISSWQSPPDSVSNVRSAVLPKEVDIAIIGSGITGCSAARAIVSHQAGSAMRVAVLEARTAVSGATGRNGGHLISDTWGLFPELVDEFGFDDAVDIARFSAENISALRKVVSGLNDADQETVEFRDVVATASLSDSQSWEGSKRAVEIFAEAMGPDFGIQVEVSTDKDIAKRDYSYADGAGFMKQHGAAALSAYRLVTAVWRQILDKHANCITLETETPVLSVEPHTWEGKDGYSLTTPRGTIRASKVIHCTNGYAAKLLPNLVGKLYPLRGTMSEQELGPSFPQSGAEYSWTSTGLGNYDKKSDEILVNLWYAQQNPKTRNLFIGGEHQPIKELLNDDDSKISSSARAHLSVITSKIFHNAEPTSVKRIWSGIMGFTADLFPFVGPLSKEMTGRDGNGEFIAAGFSGHGMDKCWLCGEAAALMALGEDVPVGFPKPFLVSNRRIQDGTPEAAAKALIDSIVCLADTPNDAVE</sequence>
<proteinExistence type="predicted"/>